<dbReference type="EC" id="3.1.2.6" evidence="6"/>
<evidence type="ECO:0000313" key="6">
    <source>
        <dbReference type="EMBL" id="BBB33146.1"/>
    </source>
</evidence>
<dbReference type="RefSeq" id="WP_201327447.1">
    <property type="nucleotide sequence ID" value="NZ_AP017470.1"/>
</dbReference>
<dbReference type="InterPro" id="IPR001279">
    <property type="entry name" value="Metallo-B-lactamas"/>
</dbReference>
<dbReference type="InterPro" id="IPR036866">
    <property type="entry name" value="RibonucZ/Hydroxyglut_hydro"/>
</dbReference>
<evidence type="ECO:0000256" key="3">
    <source>
        <dbReference type="ARBA" id="ARBA00022801"/>
    </source>
</evidence>
<dbReference type="KEGG" id="thyd:TTHT_1666"/>
<dbReference type="CDD" id="cd06262">
    <property type="entry name" value="metallo-hydrolase-like_MBL-fold"/>
    <property type="match status" value="1"/>
</dbReference>
<keyword evidence="7" id="KW-1185">Reference proteome</keyword>
<keyword evidence="4" id="KW-0862">Zinc</keyword>
<keyword evidence="3 6" id="KW-0378">Hydrolase</keyword>
<gene>
    <name evidence="6" type="primary">gloB</name>
    <name evidence="6" type="ORF">TTHT_1666</name>
</gene>
<sequence length="210" mass="23648">MIEIETYVVNAFFVNNHVLIDRENKELALIDAPGISSELENYLKEGFKVKWIALTHGHIDHIAGLRDIVDLTGAPWYINEKDLKYVEHAPRDMFASVLKVKEPPENPLFYKEGDFLEIGDAKLQVFDTPGHTPGGISLYSEKYSVVFTGDTLFKLSIGRTDLPGGDFETLKNSILTKLYTLPDNTIVFSGHGETTTIGFEKENNPFVRIK</sequence>
<dbReference type="SMART" id="SM00849">
    <property type="entry name" value="Lactamase_B"/>
    <property type="match status" value="1"/>
</dbReference>
<evidence type="ECO:0000256" key="2">
    <source>
        <dbReference type="ARBA" id="ARBA00022723"/>
    </source>
</evidence>
<dbReference type="Pfam" id="PF00753">
    <property type="entry name" value="Lactamase_B"/>
    <property type="match status" value="1"/>
</dbReference>
<dbReference type="Proteomes" id="UP000595564">
    <property type="component" value="Chromosome"/>
</dbReference>
<evidence type="ECO:0000259" key="5">
    <source>
        <dbReference type="SMART" id="SM00849"/>
    </source>
</evidence>
<dbReference type="InterPro" id="IPR051453">
    <property type="entry name" value="MBL_Glyoxalase_II"/>
</dbReference>
<evidence type="ECO:0000256" key="1">
    <source>
        <dbReference type="ARBA" id="ARBA00001947"/>
    </source>
</evidence>
<accession>A0A7R6PRS3</accession>
<dbReference type="PANTHER" id="PTHR46233:SF3">
    <property type="entry name" value="HYDROXYACYLGLUTATHIONE HYDROLASE GLOC"/>
    <property type="match status" value="1"/>
</dbReference>
<dbReference type="EMBL" id="AP017470">
    <property type="protein sequence ID" value="BBB33146.1"/>
    <property type="molecule type" value="Genomic_DNA"/>
</dbReference>
<evidence type="ECO:0000256" key="4">
    <source>
        <dbReference type="ARBA" id="ARBA00022833"/>
    </source>
</evidence>
<dbReference type="SUPFAM" id="SSF56281">
    <property type="entry name" value="Metallo-hydrolase/oxidoreductase"/>
    <property type="match status" value="1"/>
</dbReference>
<proteinExistence type="predicted"/>
<name>A0A7R6PRS3_9BACT</name>
<dbReference type="Gene3D" id="3.60.15.10">
    <property type="entry name" value="Ribonuclease Z/Hydroxyacylglutathione hydrolase-like"/>
    <property type="match status" value="1"/>
</dbReference>
<evidence type="ECO:0000313" key="7">
    <source>
        <dbReference type="Proteomes" id="UP000595564"/>
    </source>
</evidence>
<dbReference type="GO" id="GO:0046872">
    <property type="term" value="F:metal ion binding"/>
    <property type="evidence" value="ECO:0007669"/>
    <property type="project" value="UniProtKB-KW"/>
</dbReference>
<reference evidence="6 7" key="1">
    <citation type="journal article" date="2012" name="Extremophiles">
        <title>Thermotomaculum hydrothermale gen. nov., sp. nov., a novel heterotrophic thermophile within the phylum Acidobacteria from a deep-sea hydrothermal vent chimney in the Southern Okinawa Trough.</title>
        <authorList>
            <person name="Izumi H."/>
            <person name="Nunoura T."/>
            <person name="Miyazaki M."/>
            <person name="Mino S."/>
            <person name="Toki T."/>
            <person name="Takai K."/>
            <person name="Sako Y."/>
            <person name="Sawabe T."/>
            <person name="Nakagawa S."/>
        </authorList>
    </citation>
    <scope>NUCLEOTIDE SEQUENCE [LARGE SCALE GENOMIC DNA]</scope>
    <source>
        <strain evidence="6 7">AC55</strain>
    </source>
</reference>
<comment type="cofactor">
    <cofactor evidence="1">
        <name>Zn(2+)</name>
        <dbReference type="ChEBI" id="CHEBI:29105"/>
    </cofactor>
</comment>
<keyword evidence="2" id="KW-0479">Metal-binding</keyword>
<feature type="domain" description="Metallo-beta-lactamase" evidence="5">
    <location>
        <begin position="13"/>
        <end position="191"/>
    </location>
</feature>
<dbReference type="PANTHER" id="PTHR46233">
    <property type="entry name" value="HYDROXYACYLGLUTATHIONE HYDROLASE GLOC"/>
    <property type="match status" value="1"/>
</dbReference>
<organism evidence="6 7">
    <name type="scientific">Thermotomaculum hydrothermale</name>
    <dbReference type="NCBI Taxonomy" id="981385"/>
    <lineage>
        <taxon>Bacteria</taxon>
        <taxon>Pseudomonadati</taxon>
        <taxon>Acidobacteriota</taxon>
        <taxon>Holophagae</taxon>
        <taxon>Thermotomaculales</taxon>
        <taxon>Thermotomaculaceae</taxon>
        <taxon>Thermotomaculum</taxon>
    </lineage>
</organism>
<dbReference type="AlphaFoldDB" id="A0A7R6PRS3"/>
<protein>
    <submittedName>
        <fullName evidence="6">Hydroxyacylglutathione hydrolase</fullName>
        <ecNumber evidence="6">3.1.2.6</ecNumber>
    </submittedName>
</protein>
<dbReference type="GO" id="GO:0004416">
    <property type="term" value="F:hydroxyacylglutathione hydrolase activity"/>
    <property type="evidence" value="ECO:0007669"/>
    <property type="project" value="UniProtKB-EC"/>
</dbReference>